<evidence type="ECO:0000313" key="3">
    <source>
        <dbReference type="Proteomes" id="UP000001645"/>
    </source>
</evidence>
<feature type="compositionally biased region" description="Polar residues" evidence="1">
    <location>
        <begin position="52"/>
        <end position="64"/>
    </location>
</feature>
<sequence>MTHETLLCLPAWPRCAGKQLNSSFNLLGWPRRVAHGTCTKGFDVGRRDRDQQGLSRDPQGSSRPSPCCMFQSIQLYPKYPEIFSASTELSSALQQIHLLGCHGNSPTVSTPTEPQVAKNGELWQPIQLTTGVLTGLDGRGWGQLPAKYPRSH</sequence>
<accession>A0A803XML4</accession>
<reference evidence="2 3" key="1">
    <citation type="journal article" date="2010" name="PLoS Biol.">
        <title>Multi-platform next-generation sequencing of the domestic turkey (Meleagris gallopavo): genome assembly and analysis.</title>
        <authorList>
            <person name="Dalloul R.A."/>
            <person name="Long J.A."/>
            <person name="Zimin A.V."/>
            <person name="Aslam L."/>
            <person name="Beal K."/>
            <person name="Blomberg L.A."/>
            <person name="Bouffard P."/>
            <person name="Burt D.W."/>
            <person name="Crasta O."/>
            <person name="Crooijmans R.P."/>
            <person name="Cooper K."/>
            <person name="Coulombe R.A."/>
            <person name="De S."/>
            <person name="Delany M.E."/>
            <person name="Dodgson J.B."/>
            <person name="Dong J.J."/>
            <person name="Evans C."/>
            <person name="Frederickson K.M."/>
            <person name="Flicek P."/>
            <person name="Florea L."/>
            <person name="Folkerts O."/>
            <person name="Groenen M.A."/>
            <person name="Harkins T.T."/>
            <person name="Herrero J."/>
            <person name="Hoffmann S."/>
            <person name="Megens H.J."/>
            <person name="Jiang A."/>
            <person name="de Jong P."/>
            <person name="Kaiser P."/>
            <person name="Kim H."/>
            <person name="Kim K.W."/>
            <person name="Kim S."/>
            <person name="Langenberger D."/>
            <person name="Lee M.K."/>
            <person name="Lee T."/>
            <person name="Mane S."/>
            <person name="Marcais G."/>
            <person name="Marz M."/>
            <person name="McElroy A.P."/>
            <person name="Modise T."/>
            <person name="Nefedov M."/>
            <person name="Notredame C."/>
            <person name="Paton I.R."/>
            <person name="Payne W.S."/>
            <person name="Pertea G."/>
            <person name="Prickett D."/>
            <person name="Puiu D."/>
            <person name="Qioa D."/>
            <person name="Raineri E."/>
            <person name="Ruffier M."/>
            <person name="Salzberg S.L."/>
            <person name="Schatz M.C."/>
            <person name="Scheuring C."/>
            <person name="Schmidt C.J."/>
            <person name="Schroeder S."/>
            <person name="Searle S.M."/>
            <person name="Smith E.J."/>
            <person name="Smith J."/>
            <person name="Sonstegard T.S."/>
            <person name="Stadler P.F."/>
            <person name="Tafer H."/>
            <person name="Tu Z.J."/>
            <person name="Van Tassell C.P."/>
            <person name="Vilella A.J."/>
            <person name="Williams K.P."/>
            <person name="Yorke J.A."/>
            <person name="Zhang L."/>
            <person name="Zhang H.B."/>
            <person name="Zhang X."/>
            <person name="Zhang Y."/>
            <person name="Reed K.M."/>
        </authorList>
    </citation>
    <scope>NUCLEOTIDE SEQUENCE [LARGE SCALE GENOMIC DNA]</scope>
</reference>
<organism evidence="2 3">
    <name type="scientific">Meleagris gallopavo</name>
    <name type="common">Wild turkey</name>
    <dbReference type="NCBI Taxonomy" id="9103"/>
    <lineage>
        <taxon>Eukaryota</taxon>
        <taxon>Metazoa</taxon>
        <taxon>Chordata</taxon>
        <taxon>Craniata</taxon>
        <taxon>Vertebrata</taxon>
        <taxon>Euteleostomi</taxon>
        <taxon>Archelosauria</taxon>
        <taxon>Archosauria</taxon>
        <taxon>Dinosauria</taxon>
        <taxon>Saurischia</taxon>
        <taxon>Theropoda</taxon>
        <taxon>Coelurosauria</taxon>
        <taxon>Aves</taxon>
        <taxon>Neognathae</taxon>
        <taxon>Galloanserae</taxon>
        <taxon>Galliformes</taxon>
        <taxon>Phasianidae</taxon>
        <taxon>Meleagridinae</taxon>
        <taxon>Meleagris</taxon>
    </lineage>
</organism>
<evidence type="ECO:0000256" key="1">
    <source>
        <dbReference type="SAM" id="MobiDB-lite"/>
    </source>
</evidence>
<dbReference type="Proteomes" id="UP000001645">
    <property type="component" value="Chromosome 4"/>
</dbReference>
<keyword evidence="3" id="KW-1185">Reference proteome</keyword>
<dbReference type="InParanoid" id="A0A803XML4"/>
<dbReference type="Ensembl" id="ENSMGAT00000035486.1">
    <property type="protein sequence ID" value="ENSMGAP00000020760.1"/>
    <property type="gene ID" value="ENSMGAG00000022530.1"/>
</dbReference>
<reference evidence="2" key="3">
    <citation type="submission" date="2025-09" db="UniProtKB">
        <authorList>
            <consortium name="Ensembl"/>
        </authorList>
    </citation>
    <scope>IDENTIFICATION</scope>
</reference>
<reference evidence="2" key="2">
    <citation type="submission" date="2025-08" db="UniProtKB">
        <authorList>
            <consortium name="Ensembl"/>
        </authorList>
    </citation>
    <scope>IDENTIFICATION</scope>
</reference>
<proteinExistence type="predicted"/>
<protein>
    <submittedName>
        <fullName evidence="2">Uncharacterized protein</fullName>
    </submittedName>
</protein>
<dbReference type="AlphaFoldDB" id="A0A803XML4"/>
<evidence type="ECO:0000313" key="2">
    <source>
        <dbReference type="Ensembl" id="ENSMGAP00000020760.1"/>
    </source>
</evidence>
<feature type="region of interest" description="Disordered" evidence="1">
    <location>
        <begin position="40"/>
        <end position="65"/>
    </location>
</feature>
<name>A0A803XML4_MELGA</name>